<feature type="chain" id="PRO_5036711655" evidence="5">
    <location>
        <begin position="20"/>
        <end position="715"/>
    </location>
</feature>
<evidence type="ECO:0000256" key="1">
    <source>
        <dbReference type="ARBA" id="ARBA00005964"/>
    </source>
</evidence>
<feature type="transmembrane region" description="Helical" evidence="4">
    <location>
        <begin position="664"/>
        <end position="689"/>
    </location>
</feature>
<dbReference type="InterPro" id="IPR002018">
    <property type="entry name" value="CarbesteraseB"/>
</dbReference>
<comment type="similarity">
    <text evidence="1">Belongs to the type-B carboxylesterase/lipase family.</text>
</comment>
<accession>A0A914WSY3</accession>
<feature type="signal peptide" evidence="5">
    <location>
        <begin position="1"/>
        <end position="19"/>
    </location>
</feature>
<keyword evidence="5" id="KW-0732">Signal</keyword>
<reference evidence="8" key="1">
    <citation type="submission" date="2022-11" db="UniProtKB">
        <authorList>
            <consortium name="WormBaseParasite"/>
        </authorList>
    </citation>
    <scope>IDENTIFICATION</scope>
</reference>
<keyword evidence="4" id="KW-0812">Transmembrane</keyword>
<dbReference type="AlphaFoldDB" id="A0A914WSY3"/>
<protein>
    <submittedName>
        <fullName evidence="8">Carboxylesterase type B domain-containing protein</fullName>
    </submittedName>
</protein>
<sequence>MLKFAIFLLLLAILSISKGQQDKDWTKLTLSTGAIRGRKLVTKKNTTAYLFHGIPYAEPPVGELRFRPPVNKKKWEGELKTDDYNAACMSTGELEWGQANQNKMSEDCLHVNVFTTEKCLRDKKCPVAYYIFGGAWNFGNPFNLPEWMLADNFQSKDIVMITSTYRMGFFGFFNSGKQSSAAKNMGIMDMILGLQWTQREIGNFGGDKNRVSIMGHSSGGHATDLLSLSPKTEGLFHQVIPMSGPAGMMPVLEDNNVAQSRQLAVAAGCATEDQWNAGSSFEDIVACMRSRSAEELIDFQRQLEMKGSLFSGPVIDGANGVFPGSLEELLSNRRPYKMLIGTTNREFRTSKFLLDEDGNFNEQLLSLVCVLMAKSRGFKSATAVGQACFDEYSKRPMDIADLSDDIMIYLPTYDSGEAMRHKGATVYKYSFEYDKIGDAFEVGAKSPEVESPFHAEDLVYVMGLGYGKFTPKDEKIQVLYGGMFADFIKNGDPSPPNIDPWQPTDDRNNYFLINFDDDNNMSGNTNGYHAKAVQFWTKTAPKIDQSSSKQNGNDTFRTKKFAQDLIYGLKKMGKNVGRDVENEIDQWNDDPREWSQGKMDRIEQVVNDLWIQVRSAKMNNKREHIDPQRNAIVDQRMKLMVHQIVPSVRNETTTIATKDAGWEMWFWVATGICIVLAVMLVLTCCSTFYQHSKRREYERLNESSGLIQTSVKTYG</sequence>
<dbReference type="WBParaSite" id="PSAMB.scaffold512size48568.g6440.t1">
    <property type="protein sequence ID" value="PSAMB.scaffold512size48568.g6440.t1"/>
    <property type="gene ID" value="PSAMB.scaffold512size48568.g6440"/>
</dbReference>
<evidence type="ECO:0000256" key="2">
    <source>
        <dbReference type="ARBA" id="ARBA00022487"/>
    </source>
</evidence>
<evidence type="ECO:0000259" key="6">
    <source>
        <dbReference type="Pfam" id="PF00135"/>
    </source>
</evidence>
<dbReference type="InterPro" id="IPR019826">
    <property type="entry name" value="Carboxylesterase_B_AS"/>
</dbReference>
<name>A0A914WSY3_9BILA</name>
<keyword evidence="3" id="KW-0378">Hydrolase</keyword>
<proteinExistence type="inferred from homology"/>
<evidence type="ECO:0000256" key="3">
    <source>
        <dbReference type="ARBA" id="ARBA00022801"/>
    </source>
</evidence>
<dbReference type="GO" id="GO:0052689">
    <property type="term" value="F:carboxylic ester hydrolase activity"/>
    <property type="evidence" value="ECO:0007669"/>
    <property type="project" value="UniProtKB-KW"/>
</dbReference>
<feature type="domain" description="Carboxylesterase type B" evidence="6">
    <location>
        <begin position="27"/>
        <end position="536"/>
    </location>
</feature>
<dbReference type="InterPro" id="IPR050309">
    <property type="entry name" value="Type-B_Carboxylest/Lipase"/>
</dbReference>
<dbReference type="SUPFAM" id="SSF53474">
    <property type="entry name" value="alpha/beta-Hydrolases"/>
    <property type="match status" value="1"/>
</dbReference>
<dbReference type="InterPro" id="IPR029058">
    <property type="entry name" value="AB_hydrolase_fold"/>
</dbReference>
<keyword evidence="4" id="KW-1133">Transmembrane helix</keyword>
<organism evidence="7 8">
    <name type="scientific">Plectus sambesii</name>
    <dbReference type="NCBI Taxonomy" id="2011161"/>
    <lineage>
        <taxon>Eukaryota</taxon>
        <taxon>Metazoa</taxon>
        <taxon>Ecdysozoa</taxon>
        <taxon>Nematoda</taxon>
        <taxon>Chromadorea</taxon>
        <taxon>Plectida</taxon>
        <taxon>Plectina</taxon>
        <taxon>Plectoidea</taxon>
        <taxon>Plectidae</taxon>
        <taxon>Plectus</taxon>
    </lineage>
</organism>
<keyword evidence="2" id="KW-0719">Serine esterase</keyword>
<evidence type="ECO:0000313" key="8">
    <source>
        <dbReference type="WBParaSite" id="PSAMB.scaffold512size48568.g6440.t1"/>
    </source>
</evidence>
<dbReference type="Pfam" id="PF00135">
    <property type="entry name" value="COesterase"/>
    <property type="match status" value="1"/>
</dbReference>
<keyword evidence="4" id="KW-0472">Membrane</keyword>
<evidence type="ECO:0000256" key="4">
    <source>
        <dbReference type="SAM" id="Phobius"/>
    </source>
</evidence>
<dbReference type="Proteomes" id="UP000887566">
    <property type="component" value="Unplaced"/>
</dbReference>
<evidence type="ECO:0000313" key="7">
    <source>
        <dbReference type="Proteomes" id="UP000887566"/>
    </source>
</evidence>
<dbReference type="PANTHER" id="PTHR11559">
    <property type="entry name" value="CARBOXYLESTERASE"/>
    <property type="match status" value="1"/>
</dbReference>
<keyword evidence="7" id="KW-1185">Reference proteome</keyword>
<dbReference type="Gene3D" id="3.40.50.1820">
    <property type="entry name" value="alpha/beta hydrolase"/>
    <property type="match status" value="1"/>
</dbReference>
<dbReference type="PROSITE" id="PS00122">
    <property type="entry name" value="CARBOXYLESTERASE_B_1"/>
    <property type="match status" value="1"/>
</dbReference>
<evidence type="ECO:0000256" key="5">
    <source>
        <dbReference type="SAM" id="SignalP"/>
    </source>
</evidence>